<evidence type="ECO:0000256" key="9">
    <source>
        <dbReference type="PROSITE-ProRule" id="PRU00146"/>
    </source>
</evidence>
<evidence type="ECO:0000256" key="3">
    <source>
        <dbReference type="ARBA" id="ARBA00022737"/>
    </source>
</evidence>
<dbReference type="InterPro" id="IPR013933">
    <property type="entry name" value="CRC_Rsc7/Swp82"/>
</dbReference>
<dbReference type="InterPro" id="IPR001965">
    <property type="entry name" value="Znf_PHD"/>
</dbReference>
<feature type="compositionally biased region" description="Basic residues" evidence="10">
    <location>
        <begin position="115"/>
        <end position="126"/>
    </location>
</feature>
<dbReference type="PANTHER" id="PTHR45888:SF4">
    <property type="entry name" value="PHD FINGER PROTEIN 10"/>
    <property type="match status" value="1"/>
</dbReference>
<sequence>MTDSQESTTGGRSSRTRRQPSPPAPRPSSSRQSSRSAVAKPNADTEMAPPSPSRARRPNARGSSVASVGTVKESARKGRPAGKSTSNPEPADEEDDEEVAKESDNGEELEATAKRSSRPTRSKKPSRNGPARTTSAKPQSEDEDNDEDEDEAVQPALDSDVPDLKEEEEPAEDVEEIEGEIEEAGEAKITKDGELLGGREYKCRSFKMPTRGERVYMLSMDPARVLGFRDSYLFFLKNPQLVRVNTTVEERTWMIEKGMLMANFKSKLIAVVTARSIFKSFGHRIIKKGKNRIDDYYESLAAEDDPAEDSDDDGTSRTDDGRSQVNGNAEDRQGGFLGKRKHTLLQSDESTRQITDLNWLYESALAVRALNSQLQVLRKENPKFMDPHTNIEQIPSSTQPTQCSVTAVPTPTAQASESTNGVISHVLSIPRSIGPQVDAVVKVEIKGAAPAPPIIQDPRIWAVIPEDIRKALEDAEASKPKDEENADLTKYPLSILDGHFQAAFPVHQARFQQPYRVVLPKSMAGHAQYIHHLYTVQSGGETAPIVEQATLPGQTSAQDIRMLQWQQLQQQQQQQAQQQQILQQQAKLQQQQQEQQAAAAAAAAKRAESIVAACGECNEATVPLRILPTEKPLPCATSFLNRCKTCSNGFHPMCLQLDTPRIISAIASYPWQCNDCKLCVVCLEAGDEASLLICDDCDRGWHMSCCDPAIKKVPQGSEDPKTVYKHASVGATGNNRFPTFLCTYCSKCHDNFKKGRYCPVCIRTYKGDGADDDAQSDTAGEDDNNMVCCDECNRWVHIDCDGQLTEELVEEMGKDESLKYTCPPCALKVTPLRPGAGVNVANVHQDVALQSLRGQAPVQDKVCGLLGGTTRVRGLVEHQRKLLGVPEIVGSGVEYDRKMVMELTALKNKHAAAAANAAAALPAAKRKRGRPPTKSPAARRASIASSTSSSLSSVTGSVDS</sequence>
<gene>
    <name evidence="12" type="ORF">BGZ70_010454</name>
</gene>
<dbReference type="InterPro" id="IPR019787">
    <property type="entry name" value="Znf_PHD-finger"/>
</dbReference>
<dbReference type="SMART" id="SM00249">
    <property type="entry name" value="PHD"/>
    <property type="match status" value="3"/>
</dbReference>
<evidence type="ECO:0000256" key="8">
    <source>
        <dbReference type="ARBA" id="ARBA00023242"/>
    </source>
</evidence>
<dbReference type="SUPFAM" id="SSF57903">
    <property type="entry name" value="FYVE/PHD zinc finger"/>
    <property type="match status" value="3"/>
</dbReference>
<dbReference type="InterPro" id="IPR013083">
    <property type="entry name" value="Znf_RING/FYVE/PHD"/>
</dbReference>
<feature type="compositionally biased region" description="Low complexity" evidence="10">
    <location>
        <begin position="935"/>
        <end position="960"/>
    </location>
</feature>
<feature type="compositionally biased region" description="Acidic residues" evidence="10">
    <location>
        <begin position="301"/>
        <end position="313"/>
    </location>
</feature>
<dbReference type="Proteomes" id="UP000738359">
    <property type="component" value="Unassembled WGS sequence"/>
</dbReference>
<protein>
    <recommendedName>
        <fullName evidence="11">PHD-type domain-containing protein</fullName>
    </recommendedName>
</protein>
<keyword evidence="2" id="KW-0479">Metal-binding</keyword>
<keyword evidence="4 9" id="KW-0863">Zinc-finger</keyword>
<keyword evidence="8" id="KW-0539">Nucleus</keyword>
<evidence type="ECO:0000259" key="11">
    <source>
        <dbReference type="PROSITE" id="PS50016"/>
    </source>
</evidence>
<proteinExistence type="predicted"/>
<dbReference type="EMBL" id="JAAAHY010000947">
    <property type="protein sequence ID" value="KAF9954792.1"/>
    <property type="molecule type" value="Genomic_DNA"/>
</dbReference>
<feature type="compositionally biased region" description="Low complexity" evidence="10">
    <location>
        <begin position="27"/>
        <end position="37"/>
    </location>
</feature>
<evidence type="ECO:0000256" key="2">
    <source>
        <dbReference type="ARBA" id="ARBA00022723"/>
    </source>
</evidence>
<comment type="caution">
    <text evidence="12">The sequence shown here is derived from an EMBL/GenBank/DDBJ whole genome shotgun (WGS) entry which is preliminary data.</text>
</comment>
<dbReference type="PROSITE" id="PS50016">
    <property type="entry name" value="ZF_PHD_2"/>
    <property type="match status" value="3"/>
</dbReference>
<dbReference type="OrthoDB" id="787137at2759"/>
<dbReference type="GO" id="GO:0008270">
    <property type="term" value="F:zinc ion binding"/>
    <property type="evidence" value="ECO:0007669"/>
    <property type="project" value="UniProtKB-KW"/>
</dbReference>
<evidence type="ECO:0000313" key="12">
    <source>
        <dbReference type="EMBL" id="KAF9954792.1"/>
    </source>
</evidence>
<dbReference type="Pfam" id="PF08624">
    <property type="entry name" value="CRC_subunit"/>
    <property type="match status" value="1"/>
</dbReference>
<accession>A0A9P6LZL8</accession>
<dbReference type="Gene3D" id="3.30.40.10">
    <property type="entry name" value="Zinc/RING finger domain, C3HC4 (zinc finger)"/>
    <property type="match status" value="3"/>
</dbReference>
<feature type="compositionally biased region" description="Acidic residues" evidence="10">
    <location>
        <begin position="90"/>
        <end position="110"/>
    </location>
</feature>
<feature type="region of interest" description="Disordered" evidence="10">
    <location>
        <begin position="300"/>
        <end position="344"/>
    </location>
</feature>
<evidence type="ECO:0000256" key="1">
    <source>
        <dbReference type="ARBA" id="ARBA00004123"/>
    </source>
</evidence>
<evidence type="ECO:0000256" key="10">
    <source>
        <dbReference type="SAM" id="MobiDB-lite"/>
    </source>
</evidence>
<dbReference type="GO" id="GO:0005634">
    <property type="term" value="C:nucleus"/>
    <property type="evidence" value="ECO:0007669"/>
    <property type="project" value="UniProtKB-SubCell"/>
</dbReference>
<dbReference type="PANTHER" id="PTHR45888">
    <property type="entry name" value="HL01030P-RELATED"/>
    <property type="match status" value="1"/>
</dbReference>
<keyword evidence="7" id="KW-0804">Transcription</keyword>
<feature type="domain" description="PHD-type" evidence="11">
    <location>
        <begin position="755"/>
        <end position="828"/>
    </location>
</feature>
<keyword evidence="5" id="KW-0862">Zinc</keyword>
<keyword evidence="13" id="KW-1185">Reference proteome</keyword>
<comment type="subcellular location">
    <subcellularLocation>
        <location evidence="1">Nucleus</location>
    </subcellularLocation>
</comment>
<feature type="region of interest" description="Disordered" evidence="10">
    <location>
        <begin position="1"/>
        <end position="186"/>
    </location>
</feature>
<evidence type="ECO:0000256" key="5">
    <source>
        <dbReference type="ARBA" id="ARBA00022833"/>
    </source>
</evidence>
<evidence type="ECO:0000256" key="6">
    <source>
        <dbReference type="ARBA" id="ARBA00023015"/>
    </source>
</evidence>
<keyword evidence="3" id="KW-0677">Repeat</keyword>
<reference evidence="12" key="1">
    <citation type="journal article" date="2020" name="Fungal Divers.">
        <title>Resolving the Mortierellaceae phylogeny through synthesis of multi-gene phylogenetics and phylogenomics.</title>
        <authorList>
            <person name="Vandepol N."/>
            <person name="Liber J."/>
            <person name="Desiro A."/>
            <person name="Na H."/>
            <person name="Kennedy M."/>
            <person name="Barry K."/>
            <person name="Grigoriev I.V."/>
            <person name="Miller A.N."/>
            <person name="O'Donnell K."/>
            <person name="Stajich J.E."/>
            <person name="Bonito G."/>
        </authorList>
    </citation>
    <scope>NUCLEOTIDE SEQUENCE</scope>
    <source>
        <strain evidence="12">CK1249</strain>
    </source>
</reference>
<feature type="domain" description="PHD-type" evidence="11">
    <location>
        <begin position="676"/>
        <end position="748"/>
    </location>
</feature>
<name>A0A9P6LZL8_MORAP</name>
<organism evidence="12 13">
    <name type="scientific">Mortierella alpina</name>
    <name type="common">Oleaginous fungus</name>
    <name type="synonym">Mortierella renispora</name>
    <dbReference type="NCBI Taxonomy" id="64518"/>
    <lineage>
        <taxon>Eukaryota</taxon>
        <taxon>Fungi</taxon>
        <taxon>Fungi incertae sedis</taxon>
        <taxon>Mucoromycota</taxon>
        <taxon>Mortierellomycotina</taxon>
        <taxon>Mortierellomycetes</taxon>
        <taxon>Mortierellales</taxon>
        <taxon>Mortierellaceae</taxon>
        <taxon>Mortierella</taxon>
    </lineage>
</organism>
<keyword evidence="6" id="KW-0805">Transcription regulation</keyword>
<feature type="region of interest" description="Disordered" evidence="10">
    <location>
        <begin position="918"/>
        <end position="960"/>
    </location>
</feature>
<evidence type="ECO:0000313" key="13">
    <source>
        <dbReference type="Proteomes" id="UP000738359"/>
    </source>
</evidence>
<feature type="domain" description="PHD-type" evidence="11">
    <location>
        <begin position="611"/>
        <end position="679"/>
    </location>
</feature>
<feature type="compositionally biased region" description="Acidic residues" evidence="10">
    <location>
        <begin position="141"/>
        <end position="152"/>
    </location>
</feature>
<evidence type="ECO:0000256" key="4">
    <source>
        <dbReference type="ARBA" id="ARBA00022771"/>
    </source>
</evidence>
<evidence type="ECO:0000256" key="7">
    <source>
        <dbReference type="ARBA" id="ARBA00023163"/>
    </source>
</evidence>
<dbReference type="InterPro" id="IPR011011">
    <property type="entry name" value="Znf_FYVE_PHD"/>
</dbReference>
<dbReference type="AlphaFoldDB" id="A0A9P6LZL8"/>
<feature type="compositionally biased region" description="Acidic residues" evidence="10">
    <location>
        <begin position="165"/>
        <end position="184"/>
    </location>
</feature>
<dbReference type="Pfam" id="PF00628">
    <property type="entry name" value="PHD"/>
    <property type="match status" value="2"/>
</dbReference>